<dbReference type="Proteomes" id="UP000516428">
    <property type="component" value="Plasmid unnamed1"/>
</dbReference>
<name>A0A7H1BKD5_9ACTN</name>
<protein>
    <submittedName>
        <fullName evidence="2">DUF4132 domain-containing protein</fullName>
    </submittedName>
</protein>
<evidence type="ECO:0000313" key="3">
    <source>
        <dbReference type="Proteomes" id="UP000516428"/>
    </source>
</evidence>
<proteinExistence type="predicted"/>
<geneLocation type="plasmid" evidence="2 3">
    <name>unnamed1</name>
</geneLocation>
<dbReference type="EMBL" id="CP061282">
    <property type="protein sequence ID" value="QNS09190.1"/>
    <property type="molecule type" value="Genomic_DNA"/>
</dbReference>
<feature type="domain" description="DUF4132" evidence="1">
    <location>
        <begin position="288"/>
        <end position="349"/>
    </location>
</feature>
<evidence type="ECO:0000313" key="2">
    <source>
        <dbReference type="EMBL" id="QNS09190.1"/>
    </source>
</evidence>
<dbReference type="InterPro" id="IPR025406">
    <property type="entry name" value="DUF4132"/>
</dbReference>
<accession>A0A7H1BKD5</accession>
<reference evidence="2 3" key="1">
    <citation type="submission" date="2020-09" db="EMBL/GenBank/DDBJ databases">
        <title>A novel species.</title>
        <authorList>
            <person name="Gao J."/>
        </authorList>
    </citation>
    <scope>NUCLEOTIDE SEQUENCE [LARGE SCALE GENOMIC DNA]</scope>
    <source>
        <strain evidence="2 3">CRXT-Y-14</strain>
        <plasmid evidence="2 3">unnamed1</plasmid>
    </source>
</reference>
<evidence type="ECO:0000259" key="1">
    <source>
        <dbReference type="Pfam" id="PF13569"/>
    </source>
</evidence>
<sequence length="382" mass="42451">MSESTSVTHLLDPDNAWSVRVRDRLVSLPPDLTELVRHLGTASEFWNWRYKVDTPWKRRTRQLLKADGAEDLVRYAVRELAAKRSFHGAAEENTVIRELGQSRADSPARGLAIGFALAAGWIRQDPGPLAADLALLARKNVQAMEVYHKVDDDLAGAAFASLGELPGPAVLDELWDLHYWVPSARHPHKVLAKSVKKSAARLGVPPHEVAERTVPRHGLEKDGTLTLGWIGRGALWWNLALDAVISVHASGQVTVDWIDKDGTATRTTHPFRSPTGYKSRTWSDDVDGVRRQAKRIETTLAEERTRLRALAGEGRTWCADDWRRFYRDHPVTGVVTRSLNWEYEVSDGGGFRPLDPGAGTDAATLPSTARVRLRAEDSCQDS</sequence>
<keyword evidence="2" id="KW-0614">Plasmid</keyword>
<organism evidence="2 3">
    <name type="scientific">Streptomyces xanthii</name>
    <dbReference type="NCBI Taxonomy" id="2768069"/>
    <lineage>
        <taxon>Bacteria</taxon>
        <taxon>Bacillati</taxon>
        <taxon>Actinomycetota</taxon>
        <taxon>Actinomycetes</taxon>
        <taxon>Kitasatosporales</taxon>
        <taxon>Streptomycetaceae</taxon>
        <taxon>Streptomyces</taxon>
    </lineage>
</organism>
<dbReference type="RefSeq" id="WP_188341845.1">
    <property type="nucleotide sequence ID" value="NZ_CP061282.1"/>
</dbReference>
<dbReference type="KEGG" id="sxn:IAG42_36125"/>
<keyword evidence="3" id="KW-1185">Reference proteome</keyword>
<dbReference type="Pfam" id="PF13569">
    <property type="entry name" value="DUF4132"/>
    <property type="match status" value="1"/>
</dbReference>
<gene>
    <name evidence="2" type="ORF">IAG42_36125</name>
</gene>
<dbReference type="AlphaFoldDB" id="A0A7H1BKD5"/>